<sequence>MVLTGRKIIEAVSKGEIIIDPFDETAVNPNSYNYRLGPTLRTLESDVVDARGKTEYAERRITDEGFVLEPGRVYLGTTVEVIGSDKYVPSLIGRSSMGRLGVFLQISADLGNLGVVHQWTLEIVVCQPVRLYAGMTVGQVSFWMPAGDQTTTYDGYFGSYSEAVLPRPGQLN</sequence>
<dbReference type="RefSeq" id="WP_195035409.1">
    <property type="nucleotide sequence ID" value="NZ_JADLRE010000023.1"/>
</dbReference>
<accession>A0ABS0CDT3</accession>
<dbReference type="InterPro" id="IPR011962">
    <property type="entry name" value="dCTP_deaminase"/>
</dbReference>
<dbReference type="PANTHER" id="PTHR42680">
    <property type="entry name" value="DCTP DEAMINASE"/>
    <property type="match status" value="1"/>
</dbReference>
<dbReference type="EMBL" id="JADLRE010000023">
    <property type="protein sequence ID" value="MBF6228504.1"/>
    <property type="molecule type" value="Genomic_DNA"/>
</dbReference>
<gene>
    <name evidence="3" type="ORF">IU470_25780</name>
</gene>
<dbReference type="InterPro" id="IPR036157">
    <property type="entry name" value="dUTPase-like_sf"/>
</dbReference>
<name>A0ABS0CDT3_9NOCA</name>
<evidence type="ECO:0000256" key="1">
    <source>
        <dbReference type="ARBA" id="ARBA00022801"/>
    </source>
</evidence>
<dbReference type="Gene3D" id="2.70.40.10">
    <property type="match status" value="1"/>
</dbReference>
<dbReference type="SUPFAM" id="SSF51283">
    <property type="entry name" value="dUTPase-like"/>
    <property type="match status" value="1"/>
</dbReference>
<dbReference type="PANTHER" id="PTHR42680:SF3">
    <property type="entry name" value="DCTP DEAMINASE"/>
    <property type="match status" value="1"/>
</dbReference>
<comment type="caution">
    <text evidence="3">The sequence shown here is derived from an EMBL/GenBank/DDBJ whole genome shotgun (WGS) entry which is preliminary data.</text>
</comment>
<evidence type="ECO:0000256" key="2">
    <source>
        <dbReference type="ARBA" id="ARBA00023080"/>
    </source>
</evidence>
<dbReference type="Proteomes" id="UP000807309">
    <property type="component" value="Unassembled WGS sequence"/>
</dbReference>
<evidence type="ECO:0000313" key="4">
    <source>
        <dbReference type="Proteomes" id="UP000807309"/>
    </source>
</evidence>
<protein>
    <submittedName>
        <fullName evidence="3">Deoxycytidine deaminase</fullName>
    </submittedName>
</protein>
<organism evidence="3 4">
    <name type="scientific">Nocardia abscessus</name>
    <dbReference type="NCBI Taxonomy" id="120957"/>
    <lineage>
        <taxon>Bacteria</taxon>
        <taxon>Bacillati</taxon>
        <taxon>Actinomycetota</taxon>
        <taxon>Actinomycetes</taxon>
        <taxon>Mycobacteriales</taxon>
        <taxon>Nocardiaceae</taxon>
        <taxon>Nocardia</taxon>
    </lineage>
</organism>
<keyword evidence="2" id="KW-0546">Nucleotide metabolism</keyword>
<keyword evidence="1" id="KW-0378">Hydrolase</keyword>
<reference evidence="3 4" key="1">
    <citation type="submission" date="2020-10" db="EMBL/GenBank/DDBJ databases">
        <title>Identification of Nocardia species via Next-generation sequencing and recognition of intraspecies genetic diversity.</title>
        <authorList>
            <person name="Li P."/>
            <person name="Li P."/>
            <person name="Lu B."/>
        </authorList>
    </citation>
    <scope>NUCLEOTIDE SEQUENCE [LARGE SCALE GENOMIC DNA]</scope>
    <source>
        <strain evidence="3 4">N-11</strain>
    </source>
</reference>
<keyword evidence="4" id="KW-1185">Reference proteome</keyword>
<dbReference type="CDD" id="cd07557">
    <property type="entry name" value="trimeric_dUTPase"/>
    <property type="match status" value="1"/>
</dbReference>
<evidence type="ECO:0000313" key="3">
    <source>
        <dbReference type="EMBL" id="MBF6228504.1"/>
    </source>
</evidence>
<proteinExistence type="predicted"/>
<dbReference type="Pfam" id="PF22769">
    <property type="entry name" value="DCD"/>
    <property type="match status" value="1"/>
</dbReference>
<dbReference type="InterPro" id="IPR033704">
    <property type="entry name" value="dUTPase_trimeric"/>
</dbReference>